<gene>
    <name evidence="2" type="ORF">RAG0_08552</name>
</gene>
<keyword evidence="3" id="KW-1185">Reference proteome</keyword>
<name>A0A1E1KRA8_9HELO</name>
<sequence length="290" mass="32767">MQTTPRMFGTRASVTLVDFLPCSLFWSQSINGPNHQVRPCIVHHSKSLKLPRSFKMSILPTRVFAGATIPDTPLITKALEYTRAHSTDYAFNHIQRSLVFGFIMAAKIPALADRDLEVHAIAAIMHDIGWDPTGELISKDKRFEVDGADAAREFLRKEAPDWDKHRLQLVWDAIALHTIGTIVFHKEAEVQAVAYGIWADFQGPDRIEGNLLTWDEYNVVVAELPRLSLMKGLKRMMCYFCETKPATTMDNTVGDWGDKFVKDYDRTGKLTCDLLLTCDLDGKTLLEDPI</sequence>
<protein>
    <recommendedName>
        <fullName evidence="1">HD domain-containing protein</fullName>
    </recommendedName>
</protein>
<dbReference type="Gene3D" id="1.10.3210.10">
    <property type="entry name" value="Hypothetical protein af1432"/>
    <property type="match status" value="1"/>
</dbReference>
<accession>A0A1E1KRA8</accession>
<evidence type="ECO:0000259" key="1">
    <source>
        <dbReference type="Pfam" id="PF01966"/>
    </source>
</evidence>
<feature type="domain" description="HD" evidence="1">
    <location>
        <begin position="91"/>
        <end position="182"/>
    </location>
</feature>
<proteinExistence type="predicted"/>
<reference evidence="3" key="1">
    <citation type="submission" date="2016-03" db="EMBL/GenBank/DDBJ databases">
        <authorList>
            <person name="Guldener U."/>
        </authorList>
    </citation>
    <scope>NUCLEOTIDE SEQUENCE [LARGE SCALE GENOMIC DNA]</scope>
    <source>
        <strain evidence="3">04CH-RAC-A.6.1</strain>
    </source>
</reference>
<dbReference type="Proteomes" id="UP000178912">
    <property type="component" value="Unassembled WGS sequence"/>
</dbReference>
<evidence type="ECO:0000313" key="3">
    <source>
        <dbReference type="Proteomes" id="UP000178912"/>
    </source>
</evidence>
<organism evidence="2 3">
    <name type="scientific">Rhynchosporium agropyri</name>
    <dbReference type="NCBI Taxonomy" id="914238"/>
    <lineage>
        <taxon>Eukaryota</taxon>
        <taxon>Fungi</taxon>
        <taxon>Dikarya</taxon>
        <taxon>Ascomycota</taxon>
        <taxon>Pezizomycotina</taxon>
        <taxon>Leotiomycetes</taxon>
        <taxon>Helotiales</taxon>
        <taxon>Ploettnerulaceae</taxon>
        <taxon>Rhynchosporium</taxon>
    </lineage>
</organism>
<dbReference type="CDD" id="cd00077">
    <property type="entry name" value="HDc"/>
    <property type="match status" value="1"/>
</dbReference>
<dbReference type="SUPFAM" id="SSF109604">
    <property type="entry name" value="HD-domain/PDEase-like"/>
    <property type="match status" value="1"/>
</dbReference>
<dbReference type="InterPro" id="IPR006674">
    <property type="entry name" value="HD_domain"/>
</dbReference>
<dbReference type="PANTHER" id="PTHR35569">
    <property type="entry name" value="CYANAMIDE HYDRATASE DDI2-RELATED"/>
    <property type="match status" value="1"/>
</dbReference>
<dbReference type="AlphaFoldDB" id="A0A1E1KRA8"/>
<dbReference type="InterPro" id="IPR003607">
    <property type="entry name" value="HD/PDEase_dom"/>
</dbReference>
<dbReference type="OrthoDB" id="2378324at2759"/>
<dbReference type="PANTHER" id="PTHR35569:SF1">
    <property type="entry name" value="CYANAMIDE HYDRATASE DDI2-RELATED"/>
    <property type="match status" value="1"/>
</dbReference>
<evidence type="ECO:0000313" key="2">
    <source>
        <dbReference type="EMBL" id="CZT00549.1"/>
    </source>
</evidence>
<dbReference type="EMBL" id="FJUX01000046">
    <property type="protein sequence ID" value="CZT00549.1"/>
    <property type="molecule type" value="Genomic_DNA"/>
</dbReference>
<dbReference type="Pfam" id="PF01966">
    <property type="entry name" value="HD"/>
    <property type="match status" value="1"/>
</dbReference>